<dbReference type="SUPFAM" id="SSF50341">
    <property type="entry name" value="CheW-like"/>
    <property type="match status" value="1"/>
</dbReference>
<keyword evidence="3" id="KW-1185">Reference proteome</keyword>
<dbReference type="RefSeq" id="WP_190422760.1">
    <property type="nucleotide sequence ID" value="NZ_JAMPKK010000043.1"/>
</dbReference>
<feature type="domain" description="CheW-like" evidence="1">
    <location>
        <begin position="15"/>
        <end position="157"/>
    </location>
</feature>
<dbReference type="EMBL" id="JAMPKK010000043">
    <property type="protein sequence ID" value="MEP0866398.1"/>
    <property type="molecule type" value="Genomic_DNA"/>
</dbReference>
<gene>
    <name evidence="2" type="ORF">NDI37_18230</name>
</gene>
<dbReference type="Pfam" id="PF01584">
    <property type="entry name" value="CheW"/>
    <property type="match status" value="1"/>
</dbReference>
<evidence type="ECO:0000313" key="3">
    <source>
        <dbReference type="Proteomes" id="UP001442494"/>
    </source>
</evidence>
<organism evidence="2 3">
    <name type="scientific">Funiculus sociatus GB2-A5</name>
    <dbReference type="NCBI Taxonomy" id="2933946"/>
    <lineage>
        <taxon>Bacteria</taxon>
        <taxon>Bacillati</taxon>
        <taxon>Cyanobacteriota</taxon>
        <taxon>Cyanophyceae</taxon>
        <taxon>Coleofasciculales</taxon>
        <taxon>Coleofasciculaceae</taxon>
        <taxon>Funiculus</taxon>
    </lineage>
</organism>
<dbReference type="SMART" id="SM00260">
    <property type="entry name" value="CheW"/>
    <property type="match status" value="1"/>
</dbReference>
<accession>A0ABV0JSH1</accession>
<proteinExistence type="predicted"/>
<dbReference type="Gene3D" id="2.40.50.180">
    <property type="entry name" value="CheA-289, Domain 4"/>
    <property type="match status" value="1"/>
</dbReference>
<sequence>MSNQPETTLDASHAAPPLKVLVFSMASLNLALRVELVYKVLNSTPIYGSGVNGVGIVHMGDREVTVLNLQQRLFQSSNTNENYKQGYLIVIQNTVGELYGIPVETVPALMDVPLSSIRVLPESFRNADTLGIASHVAVICQLETNLTLFLLDVDSTTKLS</sequence>
<name>A0ABV0JSH1_9CYAN</name>
<reference evidence="2 3" key="1">
    <citation type="submission" date="2022-04" db="EMBL/GenBank/DDBJ databases">
        <title>Positive selection, recombination, and allopatry shape intraspecific diversity of widespread and dominant cyanobacteria.</title>
        <authorList>
            <person name="Wei J."/>
            <person name="Shu W."/>
            <person name="Hu C."/>
        </authorList>
    </citation>
    <scope>NUCLEOTIDE SEQUENCE [LARGE SCALE GENOMIC DNA]</scope>
    <source>
        <strain evidence="2 3">GB2-A5</strain>
    </source>
</reference>
<evidence type="ECO:0000259" key="1">
    <source>
        <dbReference type="SMART" id="SM00260"/>
    </source>
</evidence>
<protein>
    <submittedName>
        <fullName evidence="2">Chemotaxis protein CheW</fullName>
    </submittedName>
</protein>
<dbReference type="InterPro" id="IPR002545">
    <property type="entry name" value="CheW-lke_dom"/>
</dbReference>
<dbReference type="Gene3D" id="2.30.30.40">
    <property type="entry name" value="SH3 Domains"/>
    <property type="match status" value="1"/>
</dbReference>
<evidence type="ECO:0000313" key="2">
    <source>
        <dbReference type="EMBL" id="MEP0866398.1"/>
    </source>
</evidence>
<dbReference type="Proteomes" id="UP001442494">
    <property type="component" value="Unassembled WGS sequence"/>
</dbReference>
<dbReference type="InterPro" id="IPR036061">
    <property type="entry name" value="CheW-like_dom_sf"/>
</dbReference>
<comment type="caution">
    <text evidence="2">The sequence shown here is derived from an EMBL/GenBank/DDBJ whole genome shotgun (WGS) entry which is preliminary data.</text>
</comment>